<reference evidence="2" key="1">
    <citation type="submission" date="2016-11" db="EMBL/GenBank/DDBJ databases">
        <authorList>
            <person name="Varghese N."/>
            <person name="Submissions S."/>
        </authorList>
    </citation>
    <scope>NUCLEOTIDE SEQUENCE [LARGE SCALE GENOMIC DNA]</scope>
    <source>
        <strain evidence="2">DSM 17963</strain>
    </source>
</reference>
<dbReference type="EMBL" id="FQWC01000003">
    <property type="protein sequence ID" value="SHG60699.1"/>
    <property type="molecule type" value="Genomic_DNA"/>
</dbReference>
<keyword evidence="2" id="KW-1185">Reference proteome</keyword>
<dbReference type="NCBIfam" id="TIGR04256">
    <property type="entry name" value="GxxExxY"/>
    <property type="match status" value="1"/>
</dbReference>
<gene>
    <name evidence="1" type="ORF">SAMN05443663_103288</name>
</gene>
<dbReference type="OrthoDB" id="9806869at2"/>
<protein>
    <submittedName>
        <fullName evidence="1">GxxExxY protein</fullName>
    </submittedName>
</protein>
<evidence type="ECO:0000313" key="1">
    <source>
        <dbReference type="EMBL" id="SHG60699.1"/>
    </source>
</evidence>
<dbReference type="InterPro" id="IPR026350">
    <property type="entry name" value="GxxExxY"/>
</dbReference>
<proteinExistence type="predicted"/>
<sequence>MSHLLHKEKSKSILKIFYDVYNQLGYGFLEKVYQNAMYFELQSKGYKVEVQKQIKVYFKNQLVGEYYADIVIDDVIILELKACEYLLSSHIAQLMNYLKSTKMEVGLLLNFGESPEFKRLIYTNNRKPNLMLR</sequence>
<dbReference type="AlphaFoldDB" id="A0A1M5L7H4"/>
<accession>A0A1M5L7H4</accession>
<organism evidence="1 2">
    <name type="scientific">Flavobacterium defluvii</name>
    <dbReference type="NCBI Taxonomy" id="370979"/>
    <lineage>
        <taxon>Bacteria</taxon>
        <taxon>Pseudomonadati</taxon>
        <taxon>Bacteroidota</taxon>
        <taxon>Flavobacteriia</taxon>
        <taxon>Flavobacteriales</taxon>
        <taxon>Flavobacteriaceae</taxon>
        <taxon>Flavobacterium</taxon>
    </lineage>
</organism>
<dbReference type="Proteomes" id="UP000184071">
    <property type="component" value="Unassembled WGS sequence"/>
</dbReference>
<dbReference type="STRING" id="370979.SAMN05443663_103288"/>
<dbReference type="Pfam" id="PF13366">
    <property type="entry name" value="PDDEXK_3"/>
    <property type="match status" value="1"/>
</dbReference>
<dbReference type="RefSeq" id="WP_073415464.1">
    <property type="nucleotide sequence ID" value="NZ_FQWC01000003.1"/>
</dbReference>
<evidence type="ECO:0000313" key="2">
    <source>
        <dbReference type="Proteomes" id="UP000184071"/>
    </source>
</evidence>
<name>A0A1M5L7H4_9FLAO</name>